<dbReference type="OrthoDB" id="9804019at2"/>
<keyword evidence="4" id="KW-1185">Reference proteome</keyword>
<name>A0A4R9A4X0_9MICO</name>
<evidence type="ECO:0000259" key="2">
    <source>
        <dbReference type="Pfam" id="PF00072"/>
    </source>
</evidence>
<dbReference type="Pfam" id="PF00072">
    <property type="entry name" value="Response_reg"/>
    <property type="match status" value="1"/>
</dbReference>
<feature type="compositionally biased region" description="Low complexity" evidence="1">
    <location>
        <begin position="1"/>
        <end position="13"/>
    </location>
</feature>
<comment type="caution">
    <text evidence="3">The sequence shown here is derived from an EMBL/GenBank/DDBJ whole genome shotgun (WGS) entry which is preliminary data.</text>
</comment>
<reference evidence="3 4" key="1">
    <citation type="submission" date="2019-03" db="EMBL/GenBank/DDBJ databases">
        <title>Genomics of glacier-inhabiting Cryobacterium strains.</title>
        <authorList>
            <person name="Liu Q."/>
            <person name="Xin Y.-H."/>
        </authorList>
    </citation>
    <scope>NUCLEOTIDE SEQUENCE [LARGE SCALE GENOMIC DNA]</scope>
    <source>
        <strain evidence="3 4">Hh14</strain>
    </source>
</reference>
<dbReference type="EMBL" id="SOHE01000029">
    <property type="protein sequence ID" value="TFD52295.1"/>
    <property type="molecule type" value="Genomic_DNA"/>
</dbReference>
<feature type="region of interest" description="Disordered" evidence="1">
    <location>
        <begin position="1"/>
        <end position="25"/>
    </location>
</feature>
<dbReference type="InterPro" id="IPR011006">
    <property type="entry name" value="CheY-like_superfamily"/>
</dbReference>
<evidence type="ECO:0000256" key="1">
    <source>
        <dbReference type="SAM" id="MobiDB-lite"/>
    </source>
</evidence>
<dbReference type="InterPro" id="IPR001789">
    <property type="entry name" value="Sig_transdc_resp-reg_receiver"/>
</dbReference>
<proteinExistence type="predicted"/>
<gene>
    <name evidence="3" type="ORF">E3T55_06760</name>
</gene>
<dbReference type="Proteomes" id="UP000297447">
    <property type="component" value="Unassembled WGS sequence"/>
</dbReference>
<dbReference type="AlphaFoldDB" id="A0A4R9A4X0"/>
<organism evidence="3 4">
    <name type="scientific">Cryobacterium frigoriphilum</name>
    <dbReference type="NCBI Taxonomy" id="1259150"/>
    <lineage>
        <taxon>Bacteria</taxon>
        <taxon>Bacillati</taxon>
        <taxon>Actinomycetota</taxon>
        <taxon>Actinomycetes</taxon>
        <taxon>Micrococcales</taxon>
        <taxon>Microbacteriaceae</taxon>
        <taxon>Cryobacterium</taxon>
    </lineage>
</organism>
<sequence length="187" mass="20172">MGALGTAAHLAGAEPGSRHRDRRARRYELCPVAGGDGGTRKADHAGRLTAVTQPARAAHGTCQSHQYPGARRPRVHREARGRAPQAPHFQVAFLGSGAGAQAIAQKLQPDLIIIDLLMDNQTGLAIIRALQSDPLTERIPLLVMSASPLTREERDTLHSHPAQPVRLIMTPEFDPLEFIAEVKNALS</sequence>
<evidence type="ECO:0000313" key="3">
    <source>
        <dbReference type="EMBL" id="TFD52295.1"/>
    </source>
</evidence>
<dbReference type="SUPFAM" id="SSF52172">
    <property type="entry name" value="CheY-like"/>
    <property type="match status" value="1"/>
</dbReference>
<evidence type="ECO:0000313" key="4">
    <source>
        <dbReference type="Proteomes" id="UP000297447"/>
    </source>
</evidence>
<accession>A0A4R9A4X0</accession>
<feature type="domain" description="Response regulatory" evidence="2">
    <location>
        <begin position="86"/>
        <end position="147"/>
    </location>
</feature>
<dbReference type="GO" id="GO:0000160">
    <property type="term" value="P:phosphorelay signal transduction system"/>
    <property type="evidence" value="ECO:0007669"/>
    <property type="project" value="InterPro"/>
</dbReference>
<dbReference type="Gene3D" id="3.40.50.2300">
    <property type="match status" value="1"/>
</dbReference>
<protein>
    <submittedName>
        <fullName evidence="3">Response regulator</fullName>
    </submittedName>
</protein>